<dbReference type="AlphaFoldDB" id="A0A210PEA0"/>
<gene>
    <name evidence="3" type="ORF">KP79_PYT08504</name>
</gene>
<evidence type="ECO:0000313" key="3">
    <source>
        <dbReference type="EMBL" id="OWF34812.1"/>
    </source>
</evidence>
<evidence type="ECO:0000313" key="4">
    <source>
        <dbReference type="Proteomes" id="UP000242188"/>
    </source>
</evidence>
<keyword evidence="1" id="KW-0812">Transmembrane</keyword>
<sequence length="404" mass="44211">MERGKTKLLVICIAFIHLSNASENLSRGKPTNMSSIYGTWSSDLAVDGCKNQNVFRSCCMHTSDQGLLEAWWWVDLEEPIAVGNVLIYYRDGWIHRLGGYEIILSNTSEWAQGDRCYIDKSPSKCSLPSLQNNTCQGVAQFLTIYVDRRVKLRSWYSRAAILELCEIEVYGCPVGYYGTGNCNSSCDVSCVDRNCHPSTGICLRCSPGYYKDGQGCSECKQHCPGVCDGETGVCAHCPEGTFGDFCKPCPSECASGSCAKKRGHCEKGCVTGKFGAHCNKTCPENCRNGMCEQTVGTCADCKHGKYGFTCEESCPGCCEGRHCLQADGTCAEKAECNDCSALKVVFPVLLAFVIVVCAFIIIRMKQRYTGTCGPAKLKEPFYADNKSNIELEQPNVYSNSGAVD</sequence>
<keyword evidence="2" id="KW-0732">Signal</keyword>
<dbReference type="OrthoDB" id="10252017at2759"/>
<dbReference type="Gene3D" id="2.60.120.260">
    <property type="entry name" value="Galactose-binding domain-like"/>
    <property type="match status" value="1"/>
</dbReference>
<comment type="caution">
    <text evidence="3">The sequence shown here is derived from an EMBL/GenBank/DDBJ whole genome shotgun (WGS) entry which is preliminary data.</text>
</comment>
<proteinExistence type="predicted"/>
<dbReference type="InterPro" id="IPR051941">
    <property type="entry name" value="BG_Antigen-Binding_Lectin"/>
</dbReference>
<accession>A0A210PEA0</accession>
<reference evidence="3 4" key="1">
    <citation type="journal article" date="2017" name="Nat. Ecol. Evol.">
        <title>Scallop genome provides insights into evolution of bilaterian karyotype and development.</title>
        <authorList>
            <person name="Wang S."/>
            <person name="Zhang J."/>
            <person name="Jiao W."/>
            <person name="Li J."/>
            <person name="Xun X."/>
            <person name="Sun Y."/>
            <person name="Guo X."/>
            <person name="Huan P."/>
            <person name="Dong B."/>
            <person name="Zhang L."/>
            <person name="Hu X."/>
            <person name="Sun X."/>
            <person name="Wang J."/>
            <person name="Zhao C."/>
            <person name="Wang Y."/>
            <person name="Wang D."/>
            <person name="Huang X."/>
            <person name="Wang R."/>
            <person name="Lv J."/>
            <person name="Li Y."/>
            <person name="Zhang Z."/>
            <person name="Liu B."/>
            <person name="Lu W."/>
            <person name="Hui Y."/>
            <person name="Liang J."/>
            <person name="Zhou Z."/>
            <person name="Hou R."/>
            <person name="Li X."/>
            <person name="Liu Y."/>
            <person name="Li H."/>
            <person name="Ning X."/>
            <person name="Lin Y."/>
            <person name="Zhao L."/>
            <person name="Xing Q."/>
            <person name="Dou J."/>
            <person name="Li Y."/>
            <person name="Mao J."/>
            <person name="Guo H."/>
            <person name="Dou H."/>
            <person name="Li T."/>
            <person name="Mu C."/>
            <person name="Jiang W."/>
            <person name="Fu Q."/>
            <person name="Fu X."/>
            <person name="Miao Y."/>
            <person name="Liu J."/>
            <person name="Yu Q."/>
            <person name="Li R."/>
            <person name="Liao H."/>
            <person name="Li X."/>
            <person name="Kong Y."/>
            <person name="Jiang Z."/>
            <person name="Chourrout D."/>
            <person name="Li R."/>
            <person name="Bao Z."/>
        </authorList>
    </citation>
    <scope>NUCLEOTIDE SEQUENCE [LARGE SCALE GENOMIC DNA]</scope>
    <source>
        <strain evidence="3 4">PY_sf001</strain>
    </source>
</reference>
<feature type="chain" id="PRO_5012216748" evidence="2">
    <location>
        <begin position="22"/>
        <end position="404"/>
    </location>
</feature>
<name>A0A210PEA0_MIZYE</name>
<dbReference type="Proteomes" id="UP000242188">
    <property type="component" value="Unassembled WGS sequence"/>
</dbReference>
<protein>
    <submittedName>
        <fullName evidence="3">Scavenger receptor class F member 1</fullName>
    </submittedName>
</protein>
<dbReference type="SUPFAM" id="SSF49785">
    <property type="entry name" value="Galactose-binding domain-like"/>
    <property type="match status" value="1"/>
</dbReference>
<evidence type="ECO:0000256" key="1">
    <source>
        <dbReference type="SAM" id="Phobius"/>
    </source>
</evidence>
<dbReference type="SUPFAM" id="SSF57184">
    <property type="entry name" value="Growth factor receptor domain"/>
    <property type="match status" value="1"/>
</dbReference>
<evidence type="ECO:0000256" key="2">
    <source>
        <dbReference type="SAM" id="SignalP"/>
    </source>
</evidence>
<dbReference type="Pfam" id="PF22633">
    <property type="entry name" value="F5_F8_type_C_2"/>
    <property type="match status" value="1"/>
</dbReference>
<keyword evidence="1" id="KW-0472">Membrane</keyword>
<dbReference type="PANTHER" id="PTHR45713:SF6">
    <property type="entry name" value="F5_8 TYPE C DOMAIN-CONTAINING PROTEIN"/>
    <property type="match status" value="1"/>
</dbReference>
<keyword evidence="3" id="KW-0675">Receptor</keyword>
<feature type="transmembrane region" description="Helical" evidence="1">
    <location>
        <begin position="344"/>
        <end position="362"/>
    </location>
</feature>
<dbReference type="EMBL" id="NEDP02076749">
    <property type="protein sequence ID" value="OWF34812.1"/>
    <property type="molecule type" value="Genomic_DNA"/>
</dbReference>
<keyword evidence="1" id="KW-1133">Transmembrane helix</keyword>
<dbReference type="InterPro" id="IPR009030">
    <property type="entry name" value="Growth_fac_rcpt_cys_sf"/>
</dbReference>
<dbReference type="PANTHER" id="PTHR45713">
    <property type="entry name" value="FTP DOMAIN-CONTAINING PROTEIN"/>
    <property type="match status" value="1"/>
</dbReference>
<feature type="signal peptide" evidence="2">
    <location>
        <begin position="1"/>
        <end position="21"/>
    </location>
</feature>
<keyword evidence="4" id="KW-1185">Reference proteome</keyword>
<dbReference type="InterPro" id="IPR008979">
    <property type="entry name" value="Galactose-bd-like_sf"/>
</dbReference>
<organism evidence="3 4">
    <name type="scientific">Mizuhopecten yessoensis</name>
    <name type="common">Japanese scallop</name>
    <name type="synonym">Patinopecten yessoensis</name>
    <dbReference type="NCBI Taxonomy" id="6573"/>
    <lineage>
        <taxon>Eukaryota</taxon>
        <taxon>Metazoa</taxon>
        <taxon>Spiralia</taxon>
        <taxon>Lophotrochozoa</taxon>
        <taxon>Mollusca</taxon>
        <taxon>Bivalvia</taxon>
        <taxon>Autobranchia</taxon>
        <taxon>Pteriomorphia</taxon>
        <taxon>Pectinida</taxon>
        <taxon>Pectinoidea</taxon>
        <taxon>Pectinidae</taxon>
        <taxon>Mizuhopecten</taxon>
    </lineage>
</organism>